<dbReference type="AlphaFoldDB" id="A0A0R0AAJ5"/>
<gene>
    <name evidence="1" type="ORF">ARC20_14160</name>
</gene>
<proteinExistence type="predicted"/>
<name>A0A0R0AAJ5_9GAMM</name>
<dbReference type="EMBL" id="LLXU01000111">
    <property type="protein sequence ID" value="KRG38878.1"/>
    <property type="molecule type" value="Genomic_DNA"/>
</dbReference>
<dbReference type="Proteomes" id="UP000051802">
    <property type="component" value="Unassembled WGS sequence"/>
</dbReference>
<reference evidence="1 2" key="1">
    <citation type="submission" date="2015-10" db="EMBL/GenBank/DDBJ databases">
        <title>Genome sequencing and analysis of members of genus Stenotrophomonas.</title>
        <authorList>
            <person name="Patil P.P."/>
            <person name="Midha S."/>
            <person name="Patil P.B."/>
        </authorList>
    </citation>
    <scope>NUCLEOTIDE SEQUENCE [LARGE SCALE GENOMIC DNA]</scope>
    <source>
        <strain evidence="1 2">JCM 16536</strain>
    </source>
</reference>
<evidence type="ECO:0000313" key="2">
    <source>
        <dbReference type="Proteomes" id="UP000051802"/>
    </source>
</evidence>
<comment type="caution">
    <text evidence="1">The sequence shown here is derived from an EMBL/GenBank/DDBJ whole genome shotgun (WGS) entry which is preliminary data.</text>
</comment>
<sequence length="120" mass="13662">MHMSGFEYLDYIATRHCTSPTIGRKQRFAELRLPTTPNNARIHPVTGVNDAFWLERTCRISLVFGLGHPDAGGVGDLPDGQTSLVTRRRIRIDFPHAMYFRQVWLVNRVSALSDLEQPII</sequence>
<evidence type="ECO:0000313" key="1">
    <source>
        <dbReference type="EMBL" id="KRG38878.1"/>
    </source>
</evidence>
<protein>
    <submittedName>
        <fullName evidence="1">Uncharacterized protein</fullName>
    </submittedName>
</protein>
<accession>A0A0R0AAJ5</accession>
<organism evidence="1 2">
    <name type="scientific">Stenotrophomonas panacihumi</name>
    <dbReference type="NCBI Taxonomy" id="676599"/>
    <lineage>
        <taxon>Bacteria</taxon>
        <taxon>Pseudomonadati</taxon>
        <taxon>Pseudomonadota</taxon>
        <taxon>Gammaproteobacteria</taxon>
        <taxon>Lysobacterales</taxon>
        <taxon>Lysobacteraceae</taxon>
        <taxon>Stenotrophomonas</taxon>
    </lineage>
</organism>
<keyword evidence="2" id="KW-1185">Reference proteome</keyword>